<dbReference type="Proteomes" id="UP001465976">
    <property type="component" value="Unassembled WGS sequence"/>
</dbReference>
<keyword evidence="2" id="KW-0732">Signal</keyword>
<feature type="region of interest" description="Disordered" evidence="1">
    <location>
        <begin position="117"/>
        <end position="169"/>
    </location>
</feature>
<accession>A0ABR3FZU2</accession>
<sequence length="195" mass="18620">MKSAIAFVLVSAASVMAQVTMNTPTNLVACQPVQLTWSGGKAPYFISVQDGNNPTGTALERFDNQSGTSLSWTVNFAGGTSVGFLLRDSDGATSQTAATTIQAGSSTDCIGKSATVSGGGTNTGGTGSPTQTSAGGSTTNGATTTSSGSGGSSTSSSGSSTTSADSANNSNAASAASAQVGVAGLVGAAVLALLA</sequence>
<dbReference type="PANTHER" id="PTHR37487">
    <property type="entry name" value="CHROMOSOME 1, WHOLE GENOME SHOTGUN SEQUENCE"/>
    <property type="match status" value="1"/>
</dbReference>
<reference evidence="3 4" key="1">
    <citation type="submission" date="2024-02" db="EMBL/GenBank/DDBJ databases">
        <title>A draft genome for the cacao thread blight pathogen Marasmius crinis-equi.</title>
        <authorList>
            <person name="Cohen S.P."/>
            <person name="Baruah I.K."/>
            <person name="Amoako-Attah I."/>
            <person name="Bukari Y."/>
            <person name="Meinhardt L.W."/>
            <person name="Bailey B.A."/>
        </authorList>
    </citation>
    <scope>NUCLEOTIDE SEQUENCE [LARGE SCALE GENOMIC DNA]</scope>
    <source>
        <strain evidence="3 4">GH-76</strain>
    </source>
</reference>
<name>A0ABR3FZU2_9AGAR</name>
<evidence type="ECO:0000313" key="4">
    <source>
        <dbReference type="Proteomes" id="UP001465976"/>
    </source>
</evidence>
<organism evidence="3 4">
    <name type="scientific">Marasmius crinis-equi</name>
    <dbReference type="NCBI Taxonomy" id="585013"/>
    <lineage>
        <taxon>Eukaryota</taxon>
        <taxon>Fungi</taxon>
        <taxon>Dikarya</taxon>
        <taxon>Basidiomycota</taxon>
        <taxon>Agaricomycotina</taxon>
        <taxon>Agaricomycetes</taxon>
        <taxon>Agaricomycetidae</taxon>
        <taxon>Agaricales</taxon>
        <taxon>Marasmiineae</taxon>
        <taxon>Marasmiaceae</taxon>
        <taxon>Marasmius</taxon>
    </lineage>
</organism>
<dbReference type="PANTHER" id="PTHR37487:SF2">
    <property type="entry name" value="EXPRESSED PROTEIN"/>
    <property type="match status" value="1"/>
</dbReference>
<feature type="signal peptide" evidence="2">
    <location>
        <begin position="1"/>
        <end position="17"/>
    </location>
</feature>
<proteinExistence type="predicted"/>
<feature type="chain" id="PRO_5045870664" evidence="2">
    <location>
        <begin position="18"/>
        <end position="195"/>
    </location>
</feature>
<evidence type="ECO:0000256" key="1">
    <source>
        <dbReference type="SAM" id="MobiDB-lite"/>
    </source>
</evidence>
<evidence type="ECO:0000313" key="3">
    <source>
        <dbReference type="EMBL" id="KAL0580967.1"/>
    </source>
</evidence>
<feature type="compositionally biased region" description="Low complexity" evidence="1">
    <location>
        <begin position="128"/>
        <end position="169"/>
    </location>
</feature>
<dbReference type="EMBL" id="JBAHYK010000019">
    <property type="protein sequence ID" value="KAL0580967.1"/>
    <property type="molecule type" value="Genomic_DNA"/>
</dbReference>
<gene>
    <name evidence="3" type="ORF">V5O48_001059</name>
</gene>
<comment type="caution">
    <text evidence="3">The sequence shown here is derived from an EMBL/GenBank/DDBJ whole genome shotgun (WGS) entry which is preliminary data.</text>
</comment>
<feature type="compositionally biased region" description="Gly residues" evidence="1">
    <location>
        <begin position="117"/>
        <end position="127"/>
    </location>
</feature>
<protein>
    <submittedName>
        <fullName evidence="3">Uncharacterized protein</fullName>
    </submittedName>
</protein>
<evidence type="ECO:0000256" key="2">
    <source>
        <dbReference type="SAM" id="SignalP"/>
    </source>
</evidence>
<keyword evidence="4" id="KW-1185">Reference proteome</keyword>